<dbReference type="SMART" id="SM00260">
    <property type="entry name" value="CheW"/>
    <property type="match status" value="1"/>
</dbReference>
<accession>A0ABV0J8R7</accession>
<gene>
    <name evidence="5" type="ORF">NC998_11090</name>
</gene>
<dbReference type="RefSeq" id="WP_190435948.1">
    <property type="nucleotide sequence ID" value="NZ_JAMPKM010000005.1"/>
</dbReference>
<comment type="caution">
    <text evidence="5">The sequence shown here is derived from an EMBL/GenBank/DDBJ whole genome shotgun (WGS) entry which is preliminary data.</text>
</comment>
<evidence type="ECO:0000313" key="5">
    <source>
        <dbReference type="EMBL" id="MEP0817643.1"/>
    </source>
</evidence>
<dbReference type="Pfam" id="PF01584">
    <property type="entry name" value="CheW"/>
    <property type="match status" value="1"/>
</dbReference>
<dbReference type="InterPro" id="IPR039315">
    <property type="entry name" value="CheW"/>
</dbReference>
<comment type="subcellular location">
    <subcellularLocation>
        <location evidence="1">Cytoplasm</location>
    </subcellularLocation>
</comment>
<protein>
    <recommendedName>
        <fullName evidence="2">Chemotaxis protein CheW</fullName>
    </recommendedName>
</protein>
<dbReference type="Gene3D" id="2.30.30.40">
    <property type="entry name" value="SH3 Domains"/>
    <property type="match status" value="1"/>
</dbReference>
<sequence length="225" mass="25473">MNQLNLSSPSERCWNTIGVSGDRACPELLEMIHCRNCPVYAQAGRSLLEREIPANYLLEWASSLAEEKIEQTAGTLSVVIFRLGQEWLALSALLFQEITQVSSVRTLPHRSNQIFQGLVNIRGELQLCISLRDLLGIGQVAAASTTHQMAYQRMVVVQSQKSSWVFPVDEVYGVQRIHPDDIRNLPATLSNAKDTYTKGIINWQNHSVNYLDDELLFYTLNRRLL</sequence>
<dbReference type="InterPro" id="IPR002545">
    <property type="entry name" value="CheW-lke_dom"/>
</dbReference>
<dbReference type="PROSITE" id="PS50851">
    <property type="entry name" value="CHEW"/>
    <property type="match status" value="1"/>
</dbReference>
<evidence type="ECO:0000259" key="4">
    <source>
        <dbReference type="PROSITE" id="PS50851"/>
    </source>
</evidence>
<dbReference type="PANTHER" id="PTHR22617">
    <property type="entry name" value="CHEMOTAXIS SENSOR HISTIDINE KINASE-RELATED"/>
    <property type="match status" value="1"/>
</dbReference>
<dbReference type="Proteomes" id="UP001464891">
    <property type="component" value="Unassembled WGS sequence"/>
</dbReference>
<dbReference type="PANTHER" id="PTHR22617:SF45">
    <property type="entry name" value="CHEMOTAXIS PROTEIN CHEW"/>
    <property type="match status" value="1"/>
</dbReference>
<organism evidence="5 6">
    <name type="scientific">Trichocoleus desertorum GB2-A4</name>
    <dbReference type="NCBI Taxonomy" id="2933944"/>
    <lineage>
        <taxon>Bacteria</taxon>
        <taxon>Bacillati</taxon>
        <taxon>Cyanobacteriota</taxon>
        <taxon>Cyanophyceae</taxon>
        <taxon>Leptolyngbyales</taxon>
        <taxon>Trichocoleusaceae</taxon>
        <taxon>Trichocoleus</taxon>
    </lineage>
</organism>
<keyword evidence="6" id="KW-1185">Reference proteome</keyword>
<keyword evidence="3" id="KW-0963">Cytoplasm</keyword>
<dbReference type="InterPro" id="IPR036061">
    <property type="entry name" value="CheW-like_dom_sf"/>
</dbReference>
<dbReference type="SUPFAM" id="SSF50341">
    <property type="entry name" value="CheW-like"/>
    <property type="match status" value="1"/>
</dbReference>
<name>A0ABV0J8R7_9CYAN</name>
<evidence type="ECO:0000313" key="6">
    <source>
        <dbReference type="Proteomes" id="UP001464891"/>
    </source>
</evidence>
<dbReference type="Gene3D" id="2.40.50.180">
    <property type="entry name" value="CheA-289, Domain 4"/>
    <property type="match status" value="1"/>
</dbReference>
<evidence type="ECO:0000256" key="1">
    <source>
        <dbReference type="ARBA" id="ARBA00004496"/>
    </source>
</evidence>
<feature type="domain" description="CheW-like" evidence="4">
    <location>
        <begin position="75"/>
        <end position="222"/>
    </location>
</feature>
<evidence type="ECO:0000256" key="3">
    <source>
        <dbReference type="ARBA" id="ARBA00022490"/>
    </source>
</evidence>
<evidence type="ECO:0000256" key="2">
    <source>
        <dbReference type="ARBA" id="ARBA00021483"/>
    </source>
</evidence>
<proteinExistence type="predicted"/>
<dbReference type="EMBL" id="JAMPKM010000005">
    <property type="protein sequence ID" value="MEP0817643.1"/>
    <property type="molecule type" value="Genomic_DNA"/>
</dbReference>
<reference evidence="5 6" key="1">
    <citation type="submission" date="2022-04" db="EMBL/GenBank/DDBJ databases">
        <title>Positive selection, recombination, and allopatry shape intraspecific diversity of widespread and dominant cyanobacteria.</title>
        <authorList>
            <person name="Wei J."/>
            <person name="Shu W."/>
            <person name="Hu C."/>
        </authorList>
    </citation>
    <scope>NUCLEOTIDE SEQUENCE [LARGE SCALE GENOMIC DNA]</scope>
    <source>
        <strain evidence="5 6">GB2-A4</strain>
    </source>
</reference>